<feature type="compositionally biased region" description="Basic and acidic residues" evidence="1">
    <location>
        <begin position="50"/>
        <end position="61"/>
    </location>
</feature>
<feature type="region of interest" description="Disordered" evidence="1">
    <location>
        <begin position="1"/>
        <end position="92"/>
    </location>
</feature>
<evidence type="ECO:0000313" key="2">
    <source>
        <dbReference type="EMBL" id="NYD69282.1"/>
    </source>
</evidence>
<evidence type="ECO:0000313" key="3">
    <source>
        <dbReference type="Proteomes" id="UP000549913"/>
    </source>
</evidence>
<feature type="compositionally biased region" description="Acidic residues" evidence="1">
    <location>
        <begin position="31"/>
        <end position="49"/>
    </location>
</feature>
<dbReference type="EMBL" id="JACCBM010000001">
    <property type="protein sequence ID" value="NYD69282.1"/>
    <property type="molecule type" value="Genomic_DNA"/>
</dbReference>
<accession>A0A852SA92</accession>
<sequence>MSSSEPFLPVGDPRDAEADEAARERDLAGDPQDDTASDVDDEAAVDDPDADRAAGEQRMHAESTPFRRPSPGDRLSADELAADLGDDAERDA</sequence>
<dbReference type="Proteomes" id="UP000549913">
    <property type="component" value="Unassembled WGS sequence"/>
</dbReference>
<organism evidence="2 3">
    <name type="scientific">Herbiconiux flava</name>
    <dbReference type="NCBI Taxonomy" id="881268"/>
    <lineage>
        <taxon>Bacteria</taxon>
        <taxon>Bacillati</taxon>
        <taxon>Actinomycetota</taxon>
        <taxon>Actinomycetes</taxon>
        <taxon>Micrococcales</taxon>
        <taxon>Microbacteriaceae</taxon>
        <taxon>Herbiconiux</taxon>
    </lineage>
</organism>
<dbReference type="RefSeq" id="WP_179546642.1">
    <property type="nucleotide sequence ID" value="NZ_BSEW01000001.1"/>
</dbReference>
<evidence type="ECO:0000256" key="1">
    <source>
        <dbReference type="SAM" id="MobiDB-lite"/>
    </source>
</evidence>
<proteinExistence type="predicted"/>
<protein>
    <submittedName>
        <fullName evidence="2">Uncharacterized protein</fullName>
    </submittedName>
</protein>
<gene>
    <name evidence="2" type="ORF">BJ984_000440</name>
</gene>
<name>A0A852SA92_9MICO</name>
<feature type="compositionally biased region" description="Acidic residues" evidence="1">
    <location>
        <begin position="80"/>
        <end position="92"/>
    </location>
</feature>
<reference evidence="2 3" key="1">
    <citation type="submission" date="2020-07" db="EMBL/GenBank/DDBJ databases">
        <title>Sequencing the genomes of 1000 actinobacteria strains.</title>
        <authorList>
            <person name="Klenk H.-P."/>
        </authorList>
    </citation>
    <scope>NUCLEOTIDE SEQUENCE [LARGE SCALE GENOMIC DNA]</scope>
    <source>
        <strain evidence="2 3">DSM 26474</strain>
    </source>
</reference>
<feature type="compositionally biased region" description="Basic and acidic residues" evidence="1">
    <location>
        <begin position="12"/>
        <end position="28"/>
    </location>
</feature>
<dbReference type="AlphaFoldDB" id="A0A852SA92"/>
<keyword evidence="3" id="KW-1185">Reference proteome</keyword>
<comment type="caution">
    <text evidence="2">The sequence shown here is derived from an EMBL/GenBank/DDBJ whole genome shotgun (WGS) entry which is preliminary data.</text>
</comment>